<evidence type="ECO:0000313" key="8">
    <source>
        <dbReference type="EMBL" id="SAK62052.1"/>
    </source>
</evidence>
<dbReference type="GO" id="GO:0022857">
    <property type="term" value="F:transmembrane transporter activity"/>
    <property type="evidence" value="ECO:0007669"/>
    <property type="project" value="InterPro"/>
</dbReference>
<evidence type="ECO:0000256" key="4">
    <source>
        <dbReference type="ARBA" id="ARBA00022692"/>
    </source>
</evidence>
<reference evidence="8" key="1">
    <citation type="submission" date="2016-01" db="EMBL/GenBank/DDBJ databases">
        <authorList>
            <person name="Peeters C."/>
        </authorList>
    </citation>
    <scope>NUCLEOTIDE SEQUENCE [LARGE SCALE GENOMIC DNA]</scope>
    <source>
        <strain evidence="8">LMG 29318</strain>
    </source>
</reference>
<feature type="transmembrane region" description="Helical" evidence="7">
    <location>
        <begin position="27"/>
        <end position="45"/>
    </location>
</feature>
<keyword evidence="3" id="KW-1003">Cell membrane</keyword>
<comment type="subcellular location">
    <subcellularLocation>
        <location evidence="1">Cell membrane</location>
        <topology evidence="1">Multi-pass membrane protein</topology>
    </subcellularLocation>
</comment>
<dbReference type="PANTHER" id="PTHR30509:SF9">
    <property type="entry name" value="MULTIDRUG RESISTANCE PROTEIN MDTO"/>
    <property type="match status" value="1"/>
</dbReference>
<evidence type="ECO:0000256" key="1">
    <source>
        <dbReference type="ARBA" id="ARBA00004651"/>
    </source>
</evidence>
<feature type="transmembrane region" description="Helical" evidence="7">
    <location>
        <begin position="443"/>
        <end position="462"/>
    </location>
</feature>
<feature type="transmembrane region" description="Helical" evidence="7">
    <location>
        <begin position="387"/>
        <end position="409"/>
    </location>
</feature>
<evidence type="ECO:0000256" key="6">
    <source>
        <dbReference type="ARBA" id="ARBA00023136"/>
    </source>
</evidence>
<dbReference type="OrthoDB" id="6538131at2"/>
<dbReference type="PANTHER" id="PTHR30509">
    <property type="entry name" value="P-HYDROXYBENZOIC ACID EFFLUX PUMP SUBUNIT-RELATED"/>
    <property type="match status" value="1"/>
</dbReference>
<feature type="transmembrane region" description="Helical" evidence="7">
    <location>
        <begin position="76"/>
        <end position="95"/>
    </location>
</feature>
<feature type="transmembrane region" description="Helical" evidence="7">
    <location>
        <begin position="126"/>
        <end position="144"/>
    </location>
</feature>
<gene>
    <name evidence="8" type="ORF">AWB75_02651</name>
</gene>
<feature type="transmembrane region" description="Helical" evidence="7">
    <location>
        <begin position="519"/>
        <end position="541"/>
    </location>
</feature>
<evidence type="ECO:0000256" key="3">
    <source>
        <dbReference type="ARBA" id="ARBA00022475"/>
    </source>
</evidence>
<keyword evidence="5 7" id="KW-1133">Transmembrane helix</keyword>
<dbReference type="Proteomes" id="UP000054870">
    <property type="component" value="Unassembled WGS sequence"/>
</dbReference>
<keyword evidence="9" id="KW-1185">Reference proteome</keyword>
<comment type="caution">
    <text evidence="8">The sequence shown here is derived from an EMBL/GenBank/DDBJ whole genome shotgun (WGS) entry which is preliminary data.</text>
</comment>
<dbReference type="InterPro" id="IPR006726">
    <property type="entry name" value="PHBA_efflux_AaeB/fusaric-R"/>
</dbReference>
<evidence type="ECO:0000256" key="7">
    <source>
        <dbReference type="SAM" id="Phobius"/>
    </source>
</evidence>
<dbReference type="GO" id="GO:0005886">
    <property type="term" value="C:plasma membrane"/>
    <property type="evidence" value="ECO:0007669"/>
    <property type="project" value="UniProtKB-SubCell"/>
</dbReference>
<dbReference type="RefSeq" id="WP_061124548.1">
    <property type="nucleotide sequence ID" value="NZ_FCOF02000010.1"/>
</dbReference>
<proteinExistence type="predicted"/>
<sequence>MSTSASIIERQSLRHALLDWARTDGLAWVYIFKAVLAALLSLWIAMRLDMAQPRTAMTTVFVVMQPQSGMVLAKSFYRFCGTMVGLVVMMVFISLFSQQPVLFLSATALWVGVCTAGAARNRNFRSYGFVLAGYTAALIGIPAAQHPDGAYLSALTRVSEVTLGIVCAGAVSALVFPQHAGEQVRTTVRRRFTQFVDYVCRALSGDMARAQIERTNLAFVSDIVGFEAARSVAVFENPESRMRGGRLARLNSEFMSASTRFHALHQLMNRLRENASATTIAALEPFFREVPPLFSLSGEPVRNAADAAHAAAQLRDYKTALPKRVWATRAGLEANPDFVQLEFDTAAELLYRFVDDMLAYAETYASLTSPSHERERWIARYVPKTNMFAAAISGLRGAAVMFILSAFWIESAWPSGGTMVLDAAAVCALASSSPRPALMSAQMAIGTMLATVAGMIVVFGVFPHIEGFAMMCAALAPALLFGAYLSTRRTLAGVGVGFCIFFCFLAGPDNLVRYDPTGFMNDALALVLSMIVAAIAFAVLLPTDAPWLRHLLLGDLRREVVGARRGRLSRLTTHFESRTRDLLAQINALPASRPEQQRDALQWLFAVLESGSAVIDLRREMSAMPREAHYAASMPWRRSVDMTLDAVARLFDRPNATRFDAALAAAERAIADTQALLARLTDSPREERHRLQRIVSHLHFIRTALLDHESPFAPFARHTRECNDTPEGASHAAA</sequence>
<evidence type="ECO:0000313" key="9">
    <source>
        <dbReference type="Proteomes" id="UP000054870"/>
    </source>
</evidence>
<dbReference type="AlphaFoldDB" id="A0A158AW55"/>
<feature type="transmembrane region" description="Helical" evidence="7">
    <location>
        <begin position="150"/>
        <end position="176"/>
    </location>
</feature>
<accession>A0A158AW55</accession>
<keyword evidence="6 7" id="KW-0472">Membrane</keyword>
<name>A0A158AW55_9BURK</name>
<dbReference type="EMBL" id="FCOF02000010">
    <property type="protein sequence ID" value="SAK62052.1"/>
    <property type="molecule type" value="Genomic_DNA"/>
</dbReference>
<feature type="transmembrane region" description="Helical" evidence="7">
    <location>
        <begin position="468"/>
        <end position="485"/>
    </location>
</feature>
<dbReference type="Pfam" id="PF04632">
    <property type="entry name" value="FUSC"/>
    <property type="match status" value="1"/>
</dbReference>
<organism evidence="8 9">
    <name type="scientific">Caballeronia catudaia</name>
    <dbReference type="NCBI Taxonomy" id="1777136"/>
    <lineage>
        <taxon>Bacteria</taxon>
        <taxon>Pseudomonadati</taxon>
        <taxon>Pseudomonadota</taxon>
        <taxon>Betaproteobacteria</taxon>
        <taxon>Burkholderiales</taxon>
        <taxon>Burkholderiaceae</taxon>
        <taxon>Caballeronia</taxon>
    </lineage>
</organism>
<keyword evidence="2" id="KW-0813">Transport</keyword>
<feature type="transmembrane region" description="Helical" evidence="7">
    <location>
        <begin position="490"/>
        <end position="507"/>
    </location>
</feature>
<evidence type="ECO:0000256" key="2">
    <source>
        <dbReference type="ARBA" id="ARBA00022448"/>
    </source>
</evidence>
<evidence type="ECO:0000256" key="5">
    <source>
        <dbReference type="ARBA" id="ARBA00022989"/>
    </source>
</evidence>
<feature type="transmembrane region" description="Helical" evidence="7">
    <location>
        <begin position="101"/>
        <end position="119"/>
    </location>
</feature>
<protein>
    <submittedName>
        <fullName evidence="8">Fusaric acid resistance protein</fullName>
    </submittedName>
</protein>
<keyword evidence="4 7" id="KW-0812">Transmembrane</keyword>